<dbReference type="VEuPathDB" id="FungiDB:MELLADRAFT_88170"/>
<organism evidence="2">
    <name type="scientific">Melampsora larici-populina (strain 98AG31 / pathotype 3-4-7)</name>
    <name type="common">Poplar leaf rust fungus</name>
    <dbReference type="NCBI Taxonomy" id="747676"/>
    <lineage>
        <taxon>Eukaryota</taxon>
        <taxon>Fungi</taxon>
        <taxon>Dikarya</taxon>
        <taxon>Basidiomycota</taxon>
        <taxon>Pucciniomycotina</taxon>
        <taxon>Pucciniomycetes</taxon>
        <taxon>Pucciniales</taxon>
        <taxon>Melampsoraceae</taxon>
        <taxon>Melampsora</taxon>
    </lineage>
</organism>
<dbReference type="HOGENOM" id="CLU_559061_0_0_1"/>
<sequence>MALGAITITHTGAHEDSLEGLHEAERQLPAIHGLQDRWTDDLPEMTLEAKTKRLKAIEMFQTSNKKIICDPAPTRWSEITAALATVKHIVLPPDLDDLACLSHAPPTPHVGVNRLVKATCSLIECFDQGVIEVWVEASPLDQLVVIALETLQEDYLSRSERLWGLKVLRCIQAYLPRGDLEPIRSNPSTGPVSRGALELFLTEGLDLTTMKKLANDNISEVLERVEIIVNIRNYFENFGKANLNANFIEIFDSLLQRKGAAGRETLQWIALRCMQHMVTLGNSPKETDCVFHILEHISTYNTACRERIQDHVTRNDHFGKIYQAISDRFKYQSAVRPSIQEYFSREDVDNYVGNLLLPFIGLSLVQREHIEHIITSFKAQDSALKDGTAELYGLDPDKAQKYREDQEFVIGILYKASPYIEGSRELLDGEIHVPRGNLHYRPDLNHISNSENRSAVLCPICLDGFFEGQRVIKLKCSKPHKFHEQCMN</sequence>
<name>F4RQU5_MELLP</name>
<evidence type="ECO:0000313" key="1">
    <source>
        <dbReference type="EMBL" id="EGG05101.1"/>
    </source>
</evidence>
<dbReference type="InParanoid" id="F4RQU5"/>
<gene>
    <name evidence="1" type="ORF">MELLADRAFT_88170</name>
</gene>
<proteinExistence type="predicted"/>
<dbReference type="GeneID" id="18934791"/>
<dbReference type="KEGG" id="mlr:MELLADRAFT_88170"/>
<reference evidence="2" key="1">
    <citation type="journal article" date="2011" name="Proc. Natl. Acad. Sci. U.S.A.">
        <title>Obligate biotrophy features unraveled by the genomic analysis of rust fungi.</title>
        <authorList>
            <person name="Duplessis S."/>
            <person name="Cuomo C.A."/>
            <person name="Lin Y.-C."/>
            <person name="Aerts A."/>
            <person name="Tisserant E."/>
            <person name="Veneault-Fourrey C."/>
            <person name="Joly D.L."/>
            <person name="Hacquard S."/>
            <person name="Amselem J."/>
            <person name="Cantarel B.L."/>
            <person name="Chiu R."/>
            <person name="Coutinho P.M."/>
            <person name="Feau N."/>
            <person name="Field M."/>
            <person name="Frey P."/>
            <person name="Gelhaye E."/>
            <person name="Goldberg J."/>
            <person name="Grabherr M.G."/>
            <person name="Kodira C.D."/>
            <person name="Kohler A."/>
            <person name="Kuees U."/>
            <person name="Lindquist E.A."/>
            <person name="Lucas S.M."/>
            <person name="Mago R."/>
            <person name="Mauceli E."/>
            <person name="Morin E."/>
            <person name="Murat C."/>
            <person name="Pangilinan J.L."/>
            <person name="Park R."/>
            <person name="Pearson M."/>
            <person name="Quesneville H."/>
            <person name="Rouhier N."/>
            <person name="Sakthikumar S."/>
            <person name="Salamov A.A."/>
            <person name="Schmutz J."/>
            <person name="Selles B."/>
            <person name="Shapiro H."/>
            <person name="Tanguay P."/>
            <person name="Tuskan G.A."/>
            <person name="Henrissat B."/>
            <person name="Van de Peer Y."/>
            <person name="Rouze P."/>
            <person name="Ellis J.G."/>
            <person name="Dodds P.N."/>
            <person name="Schein J.E."/>
            <person name="Zhong S."/>
            <person name="Hamelin R.C."/>
            <person name="Grigoriev I.V."/>
            <person name="Szabo L.J."/>
            <person name="Martin F."/>
        </authorList>
    </citation>
    <scope>NUCLEOTIDE SEQUENCE [LARGE SCALE GENOMIC DNA]</scope>
    <source>
        <strain evidence="2">98AG31 / pathotype 3-4-7</strain>
    </source>
</reference>
<dbReference type="RefSeq" id="XP_007411466.1">
    <property type="nucleotide sequence ID" value="XM_007411404.1"/>
</dbReference>
<dbReference type="OrthoDB" id="8062037at2759"/>
<protein>
    <submittedName>
        <fullName evidence="1">Uncharacterized protein</fullName>
    </submittedName>
</protein>
<accession>F4RQU5</accession>
<dbReference type="Gene3D" id="3.30.40.10">
    <property type="entry name" value="Zinc/RING finger domain, C3HC4 (zinc finger)"/>
    <property type="match status" value="1"/>
</dbReference>
<dbReference type="InterPro" id="IPR013083">
    <property type="entry name" value="Znf_RING/FYVE/PHD"/>
</dbReference>
<keyword evidence="2" id="KW-1185">Reference proteome</keyword>
<dbReference type="SUPFAM" id="SSF57850">
    <property type="entry name" value="RING/U-box"/>
    <property type="match status" value="1"/>
</dbReference>
<dbReference type="Proteomes" id="UP000001072">
    <property type="component" value="Unassembled WGS sequence"/>
</dbReference>
<dbReference type="EMBL" id="GL883114">
    <property type="protein sequence ID" value="EGG05101.1"/>
    <property type="molecule type" value="Genomic_DNA"/>
</dbReference>
<dbReference type="AlphaFoldDB" id="F4RQU5"/>
<evidence type="ECO:0000313" key="2">
    <source>
        <dbReference type="Proteomes" id="UP000001072"/>
    </source>
</evidence>